<proteinExistence type="predicted"/>
<evidence type="ECO:0000313" key="2">
    <source>
        <dbReference type="Proteomes" id="UP000299102"/>
    </source>
</evidence>
<comment type="caution">
    <text evidence="1">The sequence shown here is derived from an EMBL/GenBank/DDBJ whole genome shotgun (WGS) entry which is preliminary data.</text>
</comment>
<evidence type="ECO:0000313" key="1">
    <source>
        <dbReference type="EMBL" id="GBP00420.1"/>
    </source>
</evidence>
<accession>A0A4C1SH23</accession>
<organism evidence="1 2">
    <name type="scientific">Eumeta variegata</name>
    <name type="common">Bagworm moth</name>
    <name type="synonym">Eumeta japonica</name>
    <dbReference type="NCBI Taxonomy" id="151549"/>
    <lineage>
        <taxon>Eukaryota</taxon>
        <taxon>Metazoa</taxon>
        <taxon>Ecdysozoa</taxon>
        <taxon>Arthropoda</taxon>
        <taxon>Hexapoda</taxon>
        <taxon>Insecta</taxon>
        <taxon>Pterygota</taxon>
        <taxon>Neoptera</taxon>
        <taxon>Endopterygota</taxon>
        <taxon>Lepidoptera</taxon>
        <taxon>Glossata</taxon>
        <taxon>Ditrysia</taxon>
        <taxon>Tineoidea</taxon>
        <taxon>Psychidae</taxon>
        <taxon>Oiketicinae</taxon>
        <taxon>Eumeta</taxon>
    </lineage>
</organism>
<protein>
    <submittedName>
        <fullName evidence="1">Uncharacterized protein</fullName>
    </submittedName>
</protein>
<reference evidence="1 2" key="1">
    <citation type="journal article" date="2019" name="Commun. Biol.">
        <title>The bagworm genome reveals a unique fibroin gene that provides high tensile strength.</title>
        <authorList>
            <person name="Kono N."/>
            <person name="Nakamura H."/>
            <person name="Ohtoshi R."/>
            <person name="Tomita M."/>
            <person name="Numata K."/>
            <person name="Arakawa K."/>
        </authorList>
    </citation>
    <scope>NUCLEOTIDE SEQUENCE [LARGE SCALE GENOMIC DNA]</scope>
</reference>
<sequence length="149" mass="16357">MVSRDINVVSTRTIDLVRLFAPCRAEHFKPPVVDVIVPLVTAVVDSSRRALDRRGGLEGRKTVGKKKAEKEGGATRARTKPWALLISPIMQTDERALGNYGRVCVDQFEIRGSIGSGSDCRSLSSDGVGRLRVQAQMFATDLSHLYCEI</sequence>
<name>A0A4C1SH23_EUMVA</name>
<dbReference type="AlphaFoldDB" id="A0A4C1SH23"/>
<gene>
    <name evidence="1" type="ORF">EVAR_974_1</name>
</gene>
<dbReference type="EMBL" id="BGZK01000005">
    <property type="protein sequence ID" value="GBP00420.1"/>
    <property type="molecule type" value="Genomic_DNA"/>
</dbReference>
<keyword evidence="2" id="KW-1185">Reference proteome</keyword>
<dbReference type="Proteomes" id="UP000299102">
    <property type="component" value="Unassembled WGS sequence"/>
</dbReference>